<sequence length="131" mass="13654">MEQATTEVAAEDVGVLPFLTLVPVAEVVAPPPGNVPVAFADAASASRSVDSFSASIDELFRDIGGGIGGECSPSGLRSQDLKSGTPYFSGEVSFLGLSFFRAKVYKCLPLGDNPHLGGFALWASLDRGYKI</sequence>
<protein>
    <submittedName>
        <fullName evidence="1">Uncharacterized protein</fullName>
    </submittedName>
</protein>
<proteinExistence type="predicted"/>
<accession>A0ABC8R8T1</accession>
<dbReference type="EMBL" id="CAUOFW020001099">
    <property type="protein sequence ID" value="CAK9141115.1"/>
    <property type="molecule type" value="Genomic_DNA"/>
</dbReference>
<evidence type="ECO:0000313" key="2">
    <source>
        <dbReference type="Proteomes" id="UP001642360"/>
    </source>
</evidence>
<dbReference type="Proteomes" id="UP001642360">
    <property type="component" value="Unassembled WGS sequence"/>
</dbReference>
<dbReference type="AlphaFoldDB" id="A0ABC8R8T1"/>
<gene>
    <name evidence="1" type="ORF">ILEXP_LOCUS8636</name>
</gene>
<keyword evidence="2" id="KW-1185">Reference proteome</keyword>
<reference evidence="1 2" key="1">
    <citation type="submission" date="2024-02" db="EMBL/GenBank/DDBJ databases">
        <authorList>
            <person name="Vignale AGUSTIN F."/>
            <person name="Sosa J E."/>
            <person name="Modenutti C."/>
        </authorList>
    </citation>
    <scope>NUCLEOTIDE SEQUENCE [LARGE SCALE GENOMIC DNA]</scope>
</reference>
<name>A0ABC8R8T1_9AQUA</name>
<evidence type="ECO:0000313" key="1">
    <source>
        <dbReference type="EMBL" id="CAK9141115.1"/>
    </source>
</evidence>
<comment type="caution">
    <text evidence="1">The sequence shown here is derived from an EMBL/GenBank/DDBJ whole genome shotgun (WGS) entry which is preliminary data.</text>
</comment>
<organism evidence="1 2">
    <name type="scientific">Ilex paraguariensis</name>
    <name type="common">yerba mate</name>
    <dbReference type="NCBI Taxonomy" id="185542"/>
    <lineage>
        <taxon>Eukaryota</taxon>
        <taxon>Viridiplantae</taxon>
        <taxon>Streptophyta</taxon>
        <taxon>Embryophyta</taxon>
        <taxon>Tracheophyta</taxon>
        <taxon>Spermatophyta</taxon>
        <taxon>Magnoliopsida</taxon>
        <taxon>eudicotyledons</taxon>
        <taxon>Gunneridae</taxon>
        <taxon>Pentapetalae</taxon>
        <taxon>asterids</taxon>
        <taxon>campanulids</taxon>
        <taxon>Aquifoliales</taxon>
        <taxon>Aquifoliaceae</taxon>
        <taxon>Ilex</taxon>
    </lineage>
</organism>